<organism evidence="3 4">
    <name type="scientific">Pseudomonas xantholysinigenes</name>
    <dbReference type="NCBI Taxonomy" id="2745490"/>
    <lineage>
        <taxon>Bacteria</taxon>
        <taxon>Pseudomonadati</taxon>
        <taxon>Pseudomonadota</taxon>
        <taxon>Gammaproteobacteria</taxon>
        <taxon>Pseudomonadales</taxon>
        <taxon>Pseudomonadaceae</taxon>
        <taxon>Pseudomonas</taxon>
    </lineage>
</organism>
<evidence type="ECO:0008006" key="5">
    <source>
        <dbReference type="Google" id="ProtNLM"/>
    </source>
</evidence>
<feature type="coiled-coil region" evidence="1">
    <location>
        <begin position="68"/>
        <end position="122"/>
    </location>
</feature>
<keyword evidence="4" id="KW-1185">Reference proteome</keyword>
<keyword evidence="1" id="KW-0175">Coiled coil</keyword>
<evidence type="ECO:0000256" key="2">
    <source>
        <dbReference type="SAM" id="SignalP"/>
    </source>
</evidence>
<gene>
    <name evidence="3" type="ORF">HU772_013950</name>
</gene>
<evidence type="ECO:0000313" key="4">
    <source>
        <dbReference type="Proteomes" id="UP000633418"/>
    </source>
</evidence>
<dbReference type="KEGG" id="pxn:HU772_013950"/>
<keyword evidence="2" id="KW-0732">Signal</keyword>
<evidence type="ECO:0000313" key="3">
    <source>
        <dbReference type="EMBL" id="QXI36457.1"/>
    </source>
</evidence>
<protein>
    <recommendedName>
        <fullName evidence="5">Lysozyme inhibitor LprI N-terminal domain-containing protein</fullName>
    </recommendedName>
</protein>
<feature type="signal peptide" evidence="2">
    <location>
        <begin position="1"/>
        <end position="22"/>
    </location>
</feature>
<dbReference type="Proteomes" id="UP000633418">
    <property type="component" value="Chromosome"/>
</dbReference>
<feature type="chain" id="PRO_5038825848" description="Lysozyme inhibitor LprI N-terminal domain-containing protein" evidence="2">
    <location>
        <begin position="23"/>
        <end position="213"/>
    </location>
</feature>
<dbReference type="EMBL" id="CP077095">
    <property type="protein sequence ID" value="QXI36457.1"/>
    <property type="molecule type" value="Genomic_DNA"/>
</dbReference>
<name>A0A9E6TVG5_9PSED</name>
<reference evidence="3 4" key="1">
    <citation type="journal article" date="2020" name="Microorganisms">
        <title>Reliable Identification of Environmental Pseudomonas Isolates Using the rpoD Gene.</title>
        <authorList>
            <consortium name="The Broad Institute Genome Sequencing Platform"/>
            <person name="Girard L."/>
            <person name="Lood C."/>
            <person name="Rokni-Zadeh H."/>
            <person name="van Noort V."/>
            <person name="Lavigne R."/>
            <person name="De Mot R."/>
        </authorList>
    </citation>
    <scope>NUCLEOTIDE SEQUENCE [LARGE SCALE GENOMIC DNA]</scope>
    <source>
        <strain evidence="3 4">RW9S1A</strain>
    </source>
</reference>
<accession>A0A9E6TVG5</accession>
<reference evidence="3 4" key="2">
    <citation type="journal article" date="2021" name="Microorganisms">
        <title>The Ever-Expanding Pseudomonas Genus: Description of 43 New Species and Partition of the Pseudomonas putida Group.</title>
        <authorList>
            <person name="Girard L."/>
            <person name="Lood C."/>
            <person name="Hofte M."/>
            <person name="Vandamme P."/>
            <person name="Rokni-Zadeh H."/>
            <person name="van Noort V."/>
            <person name="Lavigne R."/>
            <person name="De Mot R."/>
        </authorList>
    </citation>
    <scope>NUCLEOTIDE SEQUENCE [LARGE SCALE GENOMIC DNA]</scope>
    <source>
        <strain evidence="3 4">RW9S1A</strain>
    </source>
</reference>
<sequence length="213" mass="24141">MKRMKLRMLLPIGVICAGAVVADTSATPTDALLARMTLCQSRMASVEQLMIERLEDIERRFGAELRRKNDLQQMLEQARQKLLEALALYGNPPGRPEHRLYLLGLESEVDNLQRSLAVARRAEQSIALIKPWQSATRVRWQGNVAVLDDVLFAIEECAEQPQCHAQQVEPLLKPLAAALQASRQLLFDAWPPLRGEDVRYPSQWEDDCRTSDL</sequence>
<dbReference type="RefSeq" id="WP_186654901.1">
    <property type="nucleotide sequence ID" value="NZ_CP077095.1"/>
</dbReference>
<proteinExistence type="predicted"/>
<evidence type="ECO:0000256" key="1">
    <source>
        <dbReference type="SAM" id="Coils"/>
    </source>
</evidence>
<dbReference type="AlphaFoldDB" id="A0A9E6TVG5"/>